<dbReference type="EMBL" id="JABBXH010000003">
    <property type="protein sequence ID" value="NMP31892.1"/>
    <property type="molecule type" value="Genomic_DNA"/>
</dbReference>
<name>A0A7Y0Q7H3_9GAMM</name>
<keyword evidence="3" id="KW-1185">Reference proteome</keyword>
<gene>
    <name evidence="2" type="ORF">HII17_09970</name>
</gene>
<accession>A0A7Y0Q7H3</accession>
<feature type="transmembrane region" description="Helical" evidence="1">
    <location>
        <begin position="30"/>
        <end position="50"/>
    </location>
</feature>
<keyword evidence="1" id="KW-1133">Transmembrane helix</keyword>
<evidence type="ECO:0000313" key="2">
    <source>
        <dbReference type="EMBL" id="NMP31892.1"/>
    </source>
</evidence>
<comment type="caution">
    <text evidence="2">The sequence shown here is derived from an EMBL/GenBank/DDBJ whole genome shotgun (WGS) entry which is preliminary data.</text>
</comment>
<protein>
    <submittedName>
        <fullName evidence="2">DUF898 domain-containing protein</fullName>
    </submittedName>
</protein>
<reference evidence="2 3" key="1">
    <citation type="submission" date="2020-04" db="EMBL/GenBank/DDBJ databases">
        <title>Thalassotalea sp. M1531, isolated from the surface of marine red alga.</title>
        <authorList>
            <person name="Pang L."/>
            <person name="Lu D.-C."/>
        </authorList>
    </citation>
    <scope>NUCLEOTIDE SEQUENCE [LARGE SCALE GENOMIC DNA]</scope>
    <source>
        <strain evidence="2 3">M1531</strain>
    </source>
</reference>
<organism evidence="2 3">
    <name type="scientific">Thalassotalea algicola</name>
    <dbReference type="NCBI Taxonomy" id="2716224"/>
    <lineage>
        <taxon>Bacteria</taxon>
        <taxon>Pseudomonadati</taxon>
        <taxon>Pseudomonadota</taxon>
        <taxon>Gammaproteobacteria</taxon>
        <taxon>Alteromonadales</taxon>
        <taxon>Colwelliaceae</taxon>
        <taxon>Thalassotalea</taxon>
    </lineage>
</organism>
<dbReference type="AlphaFoldDB" id="A0A7Y0Q7H3"/>
<feature type="transmembrane region" description="Helical" evidence="1">
    <location>
        <begin position="196"/>
        <end position="226"/>
    </location>
</feature>
<dbReference type="Pfam" id="PF05987">
    <property type="entry name" value="DUF898"/>
    <property type="match status" value="1"/>
</dbReference>
<dbReference type="RefSeq" id="WP_169075225.1">
    <property type="nucleotide sequence ID" value="NZ_JABBXH010000003.1"/>
</dbReference>
<keyword evidence="1" id="KW-0472">Membrane</keyword>
<dbReference type="InterPro" id="IPR010295">
    <property type="entry name" value="DUF898"/>
</dbReference>
<proteinExistence type="predicted"/>
<evidence type="ECO:0000313" key="3">
    <source>
        <dbReference type="Proteomes" id="UP000568664"/>
    </source>
</evidence>
<feature type="transmembrane region" description="Helical" evidence="1">
    <location>
        <begin position="146"/>
        <end position="165"/>
    </location>
</feature>
<keyword evidence="1" id="KW-0812">Transmembrane</keyword>
<feature type="transmembrane region" description="Helical" evidence="1">
    <location>
        <begin position="286"/>
        <end position="308"/>
    </location>
</feature>
<feature type="transmembrane region" description="Helical" evidence="1">
    <location>
        <begin position="238"/>
        <end position="260"/>
    </location>
</feature>
<dbReference type="Proteomes" id="UP000568664">
    <property type="component" value="Unassembled WGS sequence"/>
</dbReference>
<feature type="transmembrane region" description="Helical" evidence="1">
    <location>
        <begin position="102"/>
        <end position="125"/>
    </location>
</feature>
<feature type="transmembrane region" description="Helical" evidence="1">
    <location>
        <begin position="70"/>
        <end position="96"/>
    </location>
</feature>
<sequence>MEPLSNQNSATQVAPQQVGFKFHGRTGEFFGIWIVNVLLSILTLGIYSAWAKVRTNRYFYGNTELDGHRFSYLATPLQILKGRIIAVVLFGAYYLVTSMFPVAGVILSIAMIFLFPFLICSSLRFNLRMSSYRNVRFNFTGRYGQALLNLFILPIVSVFTLYLLMPWTLKRIDNFLVSNTQYGNKTFEPSLSTGKYYGAAIATVLLGIIALVLVALVTGMLGVNLLATGEEANVAPEFTFSMLGIMAVYLVAFSFVGALYQSMIRNHIFENTELTKVAKFGSSFEFTSLAILNVTNLAALICTFGLAYPWTRIRKARYVVNNTQVFASPDKEQVIDNIGEGESAIGDEVANAFDVDIALT</sequence>
<evidence type="ECO:0000256" key="1">
    <source>
        <dbReference type="SAM" id="Phobius"/>
    </source>
</evidence>